<sequence>MRQSQGVREPGKSRELLLLCLGTLPRSPWGTDGSVELLSRIGAVLVVLSLHPLTKDLIHHVLSDMRLLPLPNPLGVWRGLARSAGGRVQGNRASLSPVYRQHLCQQQPWRAKHEHKSPEPC</sequence>
<accession>A0A9Q1G402</accession>
<organism evidence="1 2">
    <name type="scientific">Synaphobranchus kaupii</name>
    <name type="common">Kaup's arrowtooth eel</name>
    <dbReference type="NCBI Taxonomy" id="118154"/>
    <lineage>
        <taxon>Eukaryota</taxon>
        <taxon>Metazoa</taxon>
        <taxon>Chordata</taxon>
        <taxon>Craniata</taxon>
        <taxon>Vertebrata</taxon>
        <taxon>Euteleostomi</taxon>
        <taxon>Actinopterygii</taxon>
        <taxon>Neopterygii</taxon>
        <taxon>Teleostei</taxon>
        <taxon>Anguilliformes</taxon>
        <taxon>Synaphobranchidae</taxon>
        <taxon>Synaphobranchus</taxon>
    </lineage>
</organism>
<comment type="caution">
    <text evidence="1">The sequence shown here is derived from an EMBL/GenBank/DDBJ whole genome shotgun (WGS) entry which is preliminary data.</text>
</comment>
<proteinExistence type="predicted"/>
<evidence type="ECO:0000313" key="2">
    <source>
        <dbReference type="Proteomes" id="UP001152622"/>
    </source>
</evidence>
<dbReference type="EMBL" id="JAINUF010000002">
    <property type="protein sequence ID" value="KAJ8374330.1"/>
    <property type="molecule type" value="Genomic_DNA"/>
</dbReference>
<dbReference type="Proteomes" id="UP001152622">
    <property type="component" value="Chromosome 2"/>
</dbReference>
<reference evidence="1" key="1">
    <citation type="journal article" date="2023" name="Science">
        <title>Genome structures resolve the early diversification of teleost fishes.</title>
        <authorList>
            <person name="Parey E."/>
            <person name="Louis A."/>
            <person name="Montfort J."/>
            <person name="Bouchez O."/>
            <person name="Roques C."/>
            <person name="Iampietro C."/>
            <person name="Lluch J."/>
            <person name="Castinel A."/>
            <person name="Donnadieu C."/>
            <person name="Desvignes T."/>
            <person name="Floi Bucao C."/>
            <person name="Jouanno E."/>
            <person name="Wen M."/>
            <person name="Mejri S."/>
            <person name="Dirks R."/>
            <person name="Jansen H."/>
            <person name="Henkel C."/>
            <person name="Chen W.J."/>
            <person name="Zahm M."/>
            <person name="Cabau C."/>
            <person name="Klopp C."/>
            <person name="Thompson A.W."/>
            <person name="Robinson-Rechavi M."/>
            <person name="Braasch I."/>
            <person name="Lecointre G."/>
            <person name="Bobe J."/>
            <person name="Postlethwait J.H."/>
            <person name="Berthelot C."/>
            <person name="Roest Crollius H."/>
            <person name="Guiguen Y."/>
        </authorList>
    </citation>
    <scope>NUCLEOTIDE SEQUENCE</scope>
    <source>
        <strain evidence="1">WJC10195</strain>
    </source>
</reference>
<protein>
    <submittedName>
        <fullName evidence="1">Uncharacterized protein</fullName>
    </submittedName>
</protein>
<name>A0A9Q1G402_SYNKA</name>
<keyword evidence="2" id="KW-1185">Reference proteome</keyword>
<evidence type="ECO:0000313" key="1">
    <source>
        <dbReference type="EMBL" id="KAJ8374330.1"/>
    </source>
</evidence>
<gene>
    <name evidence="1" type="ORF">SKAU_G00049100</name>
</gene>
<dbReference type="AlphaFoldDB" id="A0A9Q1G402"/>